<evidence type="ECO:0000256" key="4">
    <source>
        <dbReference type="ARBA" id="ARBA00022960"/>
    </source>
</evidence>
<gene>
    <name evidence="13" type="ORF">E4663_11235</name>
</gene>
<evidence type="ECO:0000259" key="12">
    <source>
        <dbReference type="Pfam" id="PF13480"/>
    </source>
</evidence>
<dbReference type="InterPro" id="IPR016181">
    <property type="entry name" value="Acyl_CoA_acyltransferase"/>
</dbReference>
<organism evidence="13 14">
    <name type="scientific">Halobacillus salinus</name>
    <dbReference type="NCBI Taxonomy" id="192814"/>
    <lineage>
        <taxon>Bacteria</taxon>
        <taxon>Bacillati</taxon>
        <taxon>Bacillota</taxon>
        <taxon>Bacilli</taxon>
        <taxon>Bacillales</taxon>
        <taxon>Bacillaceae</taxon>
        <taxon>Halobacillus</taxon>
    </lineage>
</organism>
<dbReference type="EC" id="2.3.2.16" evidence="8"/>
<keyword evidence="5" id="KW-0573">Peptidoglycan synthesis</keyword>
<dbReference type="InterPro" id="IPR003447">
    <property type="entry name" value="FEMABX"/>
</dbReference>
<evidence type="ECO:0000256" key="5">
    <source>
        <dbReference type="ARBA" id="ARBA00022984"/>
    </source>
</evidence>
<dbReference type="InterPro" id="IPR050644">
    <property type="entry name" value="PG_Glycine_Bridge_Synth"/>
</dbReference>
<name>A0A4Z0GYW1_9BACI</name>
<protein>
    <recommendedName>
        <fullName evidence="9">Lipid II:glycine glycyltransferase</fullName>
        <ecNumber evidence="8">2.3.2.16</ecNumber>
    </recommendedName>
    <alternativeName>
        <fullName evidence="10">Factor essential for expression of methicillin resistance X</fullName>
    </alternativeName>
</protein>
<evidence type="ECO:0000256" key="7">
    <source>
        <dbReference type="ARBA" id="ARBA00023316"/>
    </source>
</evidence>
<comment type="caution">
    <text evidence="13">The sequence shown here is derived from an EMBL/GenBank/DDBJ whole genome shotgun (WGS) entry which is preliminary data.</text>
</comment>
<keyword evidence="14" id="KW-1185">Reference proteome</keyword>
<dbReference type="GO" id="GO:0005737">
    <property type="term" value="C:cytoplasm"/>
    <property type="evidence" value="ECO:0007669"/>
    <property type="project" value="UniProtKB-SubCell"/>
</dbReference>
<proteinExistence type="inferred from homology"/>
<evidence type="ECO:0000256" key="10">
    <source>
        <dbReference type="ARBA" id="ARBA00042933"/>
    </source>
</evidence>
<evidence type="ECO:0000256" key="11">
    <source>
        <dbReference type="ARBA" id="ARBA00048654"/>
    </source>
</evidence>
<evidence type="ECO:0000256" key="9">
    <source>
        <dbReference type="ARBA" id="ARBA00040679"/>
    </source>
</evidence>
<feature type="domain" description="BioF2-like acetyltransferase" evidence="12">
    <location>
        <begin position="156"/>
        <end position="283"/>
    </location>
</feature>
<reference evidence="13 14" key="1">
    <citation type="journal article" date="2003" name="Int. J. Syst. Evol. Microbiol.">
        <title>Halobacillus salinus sp. nov., isolated from a salt lake on the coast of the East Sea in Korea.</title>
        <authorList>
            <person name="Yoon J.H."/>
            <person name="Kang K.H."/>
            <person name="Park Y.H."/>
        </authorList>
    </citation>
    <scope>NUCLEOTIDE SEQUENCE [LARGE SCALE GENOMIC DNA]</scope>
    <source>
        <strain evidence="13 14">HSL-3</strain>
    </source>
</reference>
<dbReference type="GO" id="GO:0071555">
    <property type="term" value="P:cell wall organization"/>
    <property type="evidence" value="ECO:0007669"/>
    <property type="project" value="UniProtKB-KW"/>
</dbReference>
<evidence type="ECO:0000256" key="8">
    <source>
        <dbReference type="ARBA" id="ARBA00039074"/>
    </source>
</evidence>
<evidence type="ECO:0000256" key="1">
    <source>
        <dbReference type="ARBA" id="ARBA00004496"/>
    </source>
</evidence>
<dbReference type="GO" id="GO:0008360">
    <property type="term" value="P:regulation of cell shape"/>
    <property type="evidence" value="ECO:0007669"/>
    <property type="project" value="UniProtKB-KW"/>
</dbReference>
<dbReference type="PROSITE" id="PS51191">
    <property type="entry name" value="FEMABX"/>
    <property type="match status" value="1"/>
</dbReference>
<dbReference type="SUPFAM" id="SSF55729">
    <property type="entry name" value="Acyl-CoA N-acyltransferases (Nat)"/>
    <property type="match status" value="1"/>
</dbReference>
<keyword evidence="3 13" id="KW-0808">Transferase</keyword>
<dbReference type="PANTHER" id="PTHR36174:SF1">
    <property type="entry name" value="LIPID II:GLYCINE GLYCYLTRANSFERASE"/>
    <property type="match status" value="1"/>
</dbReference>
<dbReference type="Gene3D" id="3.40.630.30">
    <property type="match status" value="1"/>
</dbReference>
<dbReference type="Proteomes" id="UP000297982">
    <property type="component" value="Unassembled WGS sequence"/>
</dbReference>
<dbReference type="AlphaFoldDB" id="A0A4Z0GYW1"/>
<evidence type="ECO:0000313" key="14">
    <source>
        <dbReference type="Proteomes" id="UP000297982"/>
    </source>
</evidence>
<evidence type="ECO:0000256" key="6">
    <source>
        <dbReference type="ARBA" id="ARBA00023315"/>
    </source>
</evidence>
<evidence type="ECO:0000313" key="13">
    <source>
        <dbReference type="EMBL" id="TGB02726.1"/>
    </source>
</evidence>
<dbReference type="GO" id="GO:0016755">
    <property type="term" value="F:aminoacyltransferase activity"/>
    <property type="evidence" value="ECO:0007669"/>
    <property type="project" value="InterPro"/>
</dbReference>
<dbReference type="GO" id="GO:0009252">
    <property type="term" value="P:peptidoglycan biosynthetic process"/>
    <property type="evidence" value="ECO:0007669"/>
    <property type="project" value="UniProtKB-KW"/>
</dbReference>
<dbReference type="InterPro" id="IPR038740">
    <property type="entry name" value="BioF2-like_GNAT_dom"/>
</dbReference>
<evidence type="ECO:0000256" key="3">
    <source>
        <dbReference type="ARBA" id="ARBA00022679"/>
    </source>
</evidence>
<dbReference type="STRING" id="192814.GCA_900166575_02940"/>
<dbReference type="Pfam" id="PF13480">
    <property type="entry name" value="Acetyltransf_6"/>
    <property type="match status" value="1"/>
</dbReference>
<keyword evidence="7" id="KW-0961">Cell wall biogenesis/degradation</keyword>
<comment type="similarity">
    <text evidence="2">Belongs to the FemABX family.</text>
</comment>
<comment type="subcellular location">
    <subcellularLocation>
        <location evidence="1">Cytoplasm</location>
    </subcellularLocation>
</comment>
<accession>A0A4Z0GYW1</accession>
<sequence>MNMAKFIHLKQNDDWKPFVQLFEHLDAYYDPVYVKLMAAKDQGTAEAVYFEKNGTRIFYPFIKCPYLEFFDIVTPYGYGGPVVEGDLSLLKDFYSHINQLAKEQGIITEKIKCHPLLTPAKELSEIMELENVQQTTAVDLTSSYEEIRQGYSSSNKRNINKAKRKGVQVIVDEDLRYLKDFQHLYEETMTRNEADTSFYFPDVYYEEQMKESILYEPKLLIARHEGKTIAGAIVLLGKQWAHYHLGASSSEFLPLRANNLLFDEMVQYCQKQGHSLLHLGGGTGGNDGLFRFKSSFTNGNHFDFKIAKHVLDQDLYRQLTKNKTSQQQHFFPGYRY</sequence>
<evidence type="ECO:0000256" key="2">
    <source>
        <dbReference type="ARBA" id="ARBA00009943"/>
    </source>
</evidence>
<dbReference type="PANTHER" id="PTHR36174">
    <property type="entry name" value="LIPID II:GLYCINE GLYCYLTRANSFERASE"/>
    <property type="match status" value="1"/>
</dbReference>
<keyword evidence="6" id="KW-0012">Acyltransferase</keyword>
<comment type="catalytic activity">
    <reaction evidence="11">
        <text>beta-D-GlcNAc-(1-&gt;4)-Mur2Ac(oyl-L-Ala-D-isoglutaminyl-L-Lys-D-Ala-D-Ala)-di-trans,octa-cis-undecaprenyl diphosphate + glycyl-tRNA(Gly) = beta-D-GlcNAc-(1-&gt;4)-Mur2Ac(oyl-L-Ala-D-isoglutaminyl-L-Lys-(N(6)-Gly)-D-Ala-D-Ala)-di-trans,octa-cis-undecaprenyl diphosphate + tRNA(Gly) + H(+)</text>
        <dbReference type="Rhea" id="RHEA:30435"/>
        <dbReference type="Rhea" id="RHEA-COMP:9664"/>
        <dbReference type="Rhea" id="RHEA-COMP:9683"/>
        <dbReference type="ChEBI" id="CHEBI:15378"/>
        <dbReference type="ChEBI" id="CHEBI:62233"/>
        <dbReference type="ChEBI" id="CHEBI:62234"/>
        <dbReference type="ChEBI" id="CHEBI:78442"/>
        <dbReference type="ChEBI" id="CHEBI:78522"/>
        <dbReference type="EC" id="2.3.2.16"/>
    </reaction>
</comment>
<dbReference type="EMBL" id="SRJC01000002">
    <property type="protein sequence ID" value="TGB02726.1"/>
    <property type="molecule type" value="Genomic_DNA"/>
</dbReference>
<keyword evidence="4" id="KW-0133">Cell shape</keyword>